<dbReference type="RefSeq" id="WP_168836101.1">
    <property type="nucleotide sequence ID" value="NZ_JABAIK010000007.1"/>
</dbReference>
<sequence>MIDTRIMFNGFEGAPAINEVSKSLQYFDPKPAFRKGKKVYKSNPLQNDIRLSLKESANILGKKAAALAPKQLETKEGLIHLKDSIKVRVSGNKAVNKYNDGVVAKAKVTTSGRNVGWYAAVVEWGRDEGEVGAMDAQPFMVPAIMAVGDRAISAFYQSYTVRWNKRAKALQRKVQQKVKRYKR</sequence>
<evidence type="ECO:0000313" key="2">
    <source>
        <dbReference type="Proteomes" id="UP000535589"/>
    </source>
</evidence>
<dbReference type="AlphaFoldDB" id="A0A7X8TQQ3"/>
<organism evidence="1 2">
    <name type="scientific">Vibrio agarilyticus</name>
    <dbReference type="NCBI Taxonomy" id="2726741"/>
    <lineage>
        <taxon>Bacteria</taxon>
        <taxon>Pseudomonadati</taxon>
        <taxon>Pseudomonadota</taxon>
        <taxon>Gammaproteobacteria</taxon>
        <taxon>Vibrionales</taxon>
        <taxon>Vibrionaceae</taxon>
        <taxon>Vibrio</taxon>
    </lineage>
</organism>
<dbReference type="Proteomes" id="UP000535589">
    <property type="component" value="Unassembled WGS sequence"/>
</dbReference>
<evidence type="ECO:0000313" key="1">
    <source>
        <dbReference type="EMBL" id="NLS13009.1"/>
    </source>
</evidence>
<dbReference type="InterPro" id="IPR010064">
    <property type="entry name" value="HK97-gp10_tail"/>
</dbReference>
<dbReference type="NCBIfam" id="TIGR01725">
    <property type="entry name" value="phge_HK97_gp10"/>
    <property type="match status" value="1"/>
</dbReference>
<comment type="caution">
    <text evidence="1">The sequence shown here is derived from an EMBL/GenBank/DDBJ whole genome shotgun (WGS) entry which is preliminary data.</text>
</comment>
<proteinExistence type="predicted"/>
<dbReference type="EMBL" id="JABAIK010000007">
    <property type="protein sequence ID" value="NLS13009.1"/>
    <property type="molecule type" value="Genomic_DNA"/>
</dbReference>
<reference evidence="1 2" key="1">
    <citation type="submission" date="2020-04" db="EMBL/GenBank/DDBJ databases">
        <title>Vibrio sp. SM6, a novel species isolated from seawater.</title>
        <authorList>
            <person name="Wang X."/>
        </authorList>
    </citation>
    <scope>NUCLEOTIDE SEQUENCE [LARGE SCALE GENOMIC DNA]</scope>
    <source>
        <strain evidence="1 2">SM6</strain>
    </source>
</reference>
<name>A0A7X8TQQ3_9VIBR</name>
<gene>
    <name evidence="1" type="ORF">HGP28_08925</name>
</gene>
<protein>
    <submittedName>
        <fullName evidence="1">Uncharacterized protein</fullName>
    </submittedName>
</protein>
<accession>A0A7X8TQQ3</accession>
<keyword evidence="2" id="KW-1185">Reference proteome</keyword>